<evidence type="ECO:0000313" key="3">
    <source>
        <dbReference type="EMBL" id="CAL6092020.1"/>
    </source>
</evidence>
<comment type="caution">
    <text evidence="2">The sequence shown here is derived from an EMBL/GenBank/DDBJ whole genome shotgun (WGS) entry which is preliminary data.</text>
</comment>
<keyword evidence="5" id="KW-1185">Reference proteome</keyword>
<dbReference type="Proteomes" id="UP001642409">
    <property type="component" value="Unassembled WGS sequence"/>
</dbReference>
<dbReference type="EMBL" id="CAXDID020000440">
    <property type="protein sequence ID" value="CAL6092020.1"/>
    <property type="molecule type" value="Genomic_DNA"/>
</dbReference>
<evidence type="ECO:0000313" key="5">
    <source>
        <dbReference type="Proteomes" id="UP001642409"/>
    </source>
</evidence>
<dbReference type="SUPFAM" id="SSF54001">
    <property type="entry name" value="Cysteine proteinases"/>
    <property type="match status" value="1"/>
</dbReference>
<proteinExistence type="predicted"/>
<dbReference type="EMBL" id="CAXDID020000707">
    <property type="protein sequence ID" value="CAL6111438.1"/>
    <property type="molecule type" value="Genomic_DNA"/>
</dbReference>
<reference evidence="2" key="1">
    <citation type="submission" date="2023-06" db="EMBL/GenBank/DDBJ databases">
        <authorList>
            <person name="Kurt Z."/>
        </authorList>
    </citation>
    <scope>NUCLEOTIDE SEQUENCE</scope>
</reference>
<name>A0AA86UPT9_9EUKA</name>
<organism evidence="2">
    <name type="scientific">Hexamita inflata</name>
    <dbReference type="NCBI Taxonomy" id="28002"/>
    <lineage>
        <taxon>Eukaryota</taxon>
        <taxon>Metamonada</taxon>
        <taxon>Diplomonadida</taxon>
        <taxon>Hexamitidae</taxon>
        <taxon>Hexamitinae</taxon>
        <taxon>Hexamita</taxon>
    </lineage>
</organism>
<evidence type="ECO:0000313" key="4">
    <source>
        <dbReference type="EMBL" id="CAL6111438.1"/>
    </source>
</evidence>
<dbReference type="InterPro" id="IPR038765">
    <property type="entry name" value="Papain-like_cys_pep_sf"/>
</dbReference>
<protein>
    <submittedName>
        <fullName evidence="2">Cathepsin L</fullName>
    </submittedName>
    <submittedName>
        <fullName evidence="3">Cathepsin_L</fullName>
    </submittedName>
</protein>
<dbReference type="AlphaFoldDB" id="A0AA86UPT9"/>
<dbReference type="Gene3D" id="3.90.70.10">
    <property type="entry name" value="Cysteine proteinases"/>
    <property type="match status" value="1"/>
</dbReference>
<gene>
    <name evidence="1" type="ORF">HINF_LOCUS23308</name>
    <name evidence="2" type="ORF">HINF_LOCUS47597</name>
    <name evidence="3" type="ORF">HINF_LOCUS66066</name>
    <name evidence="4" type="ORF">HINF_LOCUS76397</name>
</gene>
<reference evidence="3 5" key="2">
    <citation type="submission" date="2024-07" db="EMBL/GenBank/DDBJ databases">
        <authorList>
            <person name="Akdeniz Z."/>
        </authorList>
    </citation>
    <scope>NUCLEOTIDE SEQUENCE [LARGE SCALE GENOMIC DNA]</scope>
</reference>
<evidence type="ECO:0000313" key="1">
    <source>
        <dbReference type="EMBL" id="CAI9935663.1"/>
    </source>
</evidence>
<dbReference type="EMBL" id="CATOUU010000619">
    <property type="protein sequence ID" value="CAI9935663.1"/>
    <property type="molecule type" value="Genomic_DNA"/>
</dbReference>
<evidence type="ECO:0000313" key="2">
    <source>
        <dbReference type="EMBL" id="CAI9959952.1"/>
    </source>
</evidence>
<accession>A0AA86UPT9</accession>
<dbReference type="EMBL" id="CATOUU010000925">
    <property type="protein sequence ID" value="CAI9959952.1"/>
    <property type="molecule type" value="Genomic_DNA"/>
</dbReference>
<sequence>MFTIITYSLQLNCNITQDEGCDISYAKFANCYNKQISQDSKLQFCESLKQLLSIIQTCDTCDVTSTMDQVLNTGGLINLPTRKSAGNAITDCKNKLACNRINPLETVSQIYESVDLKEAGLVTTPRAQGNCGSCWHLEQQPLLKILCYMTNRIILELYGNKITMIYLSCIW</sequence>